<accession>A0A285TQF8</accession>
<dbReference type="OrthoDB" id="9793277at2"/>
<keyword evidence="2" id="KW-0812">Transmembrane</keyword>
<gene>
    <name evidence="6" type="ORF">SAMN05880501_1158</name>
</gene>
<name>A0A285TQF8_9BACL</name>
<dbReference type="GO" id="GO:0012505">
    <property type="term" value="C:endomembrane system"/>
    <property type="evidence" value="ECO:0007669"/>
    <property type="project" value="UniProtKB-SubCell"/>
</dbReference>
<feature type="domain" description="DUF1232" evidence="5">
    <location>
        <begin position="59"/>
        <end position="93"/>
    </location>
</feature>
<keyword evidence="3" id="KW-1133">Transmembrane helix</keyword>
<evidence type="ECO:0000256" key="3">
    <source>
        <dbReference type="ARBA" id="ARBA00022989"/>
    </source>
</evidence>
<dbReference type="EMBL" id="OBMQ01000015">
    <property type="protein sequence ID" value="SOC23107.1"/>
    <property type="molecule type" value="Genomic_DNA"/>
</dbReference>
<evidence type="ECO:0000313" key="6">
    <source>
        <dbReference type="EMBL" id="SOC23107.1"/>
    </source>
</evidence>
<evidence type="ECO:0000259" key="5">
    <source>
        <dbReference type="Pfam" id="PF06803"/>
    </source>
</evidence>
<reference evidence="7" key="1">
    <citation type="submission" date="2017-08" db="EMBL/GenBank/DDBJ databases">
        <authorList>
            <person name="Varghese N."/>
            <person name="Submissions S."/>
        </authorList>
    </citation>
    <scope>NUCLEOTIDE SEQUENCE [LARGE SCALE GENOMIC DNA]</scope>
    <source>
        <strain evidence="7">JC22</strain>
    </source>
</reference>
<organism evidence="6 7">
    <name type="scientific">Ureibacillus xyleni</name>
    <dbReference type="NCBI Taxonomy" id="614648"/>
    <lineage>
        <taxon>Bacteria</taxon>
        <taxon>Bacillati</taxon>
        <taxon>Bacillota</taxon>
        <taxon>Bacilli</taxon>
        <taxon>Bacillales</taxon>
        <taxon>Caryophanaceae</taxon>
        <taxon>Ureibacillus</taxon>
    </lineage>
</organism>
<evidence type="ECO:0000313" key="7">
    <source>
        <dbReference type="Proteomes" id="UP000219636"/>
    </source>
</evidence>
<evidence type="ECO:0000256" key="2">
    <source>
        <dbReference type="ARBA" id="ARBA00022692"/>
    </source>
</evidence>
<comment type="subcellular location">
    <subcellularLocation>
        <location evidence="1">Endomembrane system</location>
        <topology evidence="1">Multi-pass membrane protein</topology>
    </subcellularLocation>
</comment>
<sequence>MDENLELETVVKGKGKHYAPNKFLNKMKTYGLNLGFRALHGVATLFSALKSPDLPKEQKLLIIGVLGYFILPIDLIADFLPTVGLADDAVVIFKALSVIYSSITDEMKEEGHELLKKMFGDKYMPNIEYEI</sequence>
<protein>
    <submittedName>
        <fullName evidence="6">Uncharacterized protein DUF1232</fullName>
    </submittedName>
</protein>
<dbReference type="RefSeq" id="WP_097074841.1">
    <property type="nucleotide sequence ID" value="NZ_OBMQ01000015.1"/>
</dbReference>
<proteinExistence type="predicted"/>
<dbReference type="Proteomes" id="UP000219636">
    <property type="component" value="Unassembled WGS sequence"/>
</dbReference>
<keyword evidence="7" id="KW-1185">Reference proteome</keyword>
<evidence type="ECO:0000256" key="4">
    <source>
        <dbReference type="ARBA" id="ARBA00023136"/>
    </source>
</evidence>
<keyword evidence="4" id="KW-0472">Membrane</keyword>
<evidence type="ECO:0000256" key="1">
    <source>
        <dbReference type="ARBA" id="ARBA00004127"/>
    </source>
</evidence>
<dbReference type="Pfam" id="PF06803">
    <property type="entry name" value="DUF1232"/>
    <property type="match status" value="1"/>
</dbReference>
<dbReference type="InterPro" id="IPR010652">
    <property type="entry name" value="DUF1232"/>
</dbReference>
<dbReference type="AlphaFoldDB" id="A0A285TQF8"/>